<dbReference type="RefSeq" id="WP_169421000.1">
    <property type="nucleotide sequence ID" value="NZ_JABBFX010000002.1"/>
</dbReference>
<dbReference type="AlphaFoldDB" id="A0A848H8B9"/>
<sequence>MQRRTLLACAAVLAAALGPPPVHAAWPERPLRIIVPFPPGGGVDVLARLVGAKLGPLLGQAVVVDNKPGADTQIGTGAVAQAAPDGYTIGLLTSGFSVNKALYPNLPYDAAKDFTPISGLATSPFYVVAWPQHEAKDLPALIRWGKEHPGKLNYSTSSADAFLAGELLKKLGGIDSVHVRYKGTPPSMMAVMTGEVAYSFFTLTGIKPQVDSGKLRIVGVTSPQRTPQMPQVPTVAEQGMPGYAIVGWFGFIGPAGMPEAVTQKLNAAIQQIIQMPDVRNTIDSLGATPLKQTPEEFNAFLQAEFAKYGTLVKENRLQVD</sequence>
<accession>A0A848H8B9</accession>
<comment type="similarity">
    <text evidence="1">Belongs to the UPF0065 (bug) family.</text>
</comment>
<dbReference type="PANTHER" id="PTHR42928:SF5">
    <property type="entry name" value="BLR1237 PROTEIN"/>
    <property type="match status" value="1"/>
</dbReference>
<feature type="signal peptide" evidence="2">
    <location>
        <begin position="1"/>
        <end position="24"/>
    </location>
</feature>
<dbReference type="Proteomes" id="UP000541185">
    <property type="component" value="Unassembled WGS sequence"/>
</dbReference>
<evidence type="ECO:0000256" key="1">
    <source>
        <dbReference type="ARBA" id="ARBA00006987"/>
    </source>
</evidence>
<evidence type="ECO:0000256" key="2">
    <source>
        <dbReference type="SAM" id="SignalP"/>
    </source>
</evidence>
<gene>
    <name evidence="3" type="ORF">HHL11_23625</name>
</gene>
<organism evidence="3 4">
    <name type="scientific">Ramlibacter agri</name>
    <dbReference type="NCBI Taxonomy" id="2728837"/>
    <lineage>
        <taxon>Bacteria</taxon>
        <taxon>Pseudomonadati</taxon>
        <taxon>Pseudomonadota</taxon>
        <taxon>Betaproteobacteria</taxon>
        <taxon>Burkholderiales</taxon>
        <taxon>Comamonadaceae</taxon>
        <taxon>Ramlibacter</taxon>
    </lineage>
</organism>
<proteinExistence type="inferred from homology"/>
<protein>
    <submittedName>
        <fullName evidence="3">Tripartite tricarboxylate transporter substrate binding protein</fullName>
    </submittedName>
</protein>
<keyword evidence="4" id="KW-1185">Reference proteome</keyword>
<dbReference type="InterPro" id="IPR005064">
    <property type="entry name" value="BUG"/>
</dbReference>
<dbReference type="PANTHER" id="PTHR42928">
    <property type="entry name" value="TRICARBOXYLATE-BINDING PROTEIN"/>
    <property type="match status" value="1"/>
</dbReference>
<comment type="caution">
    <text evidence="3">The sequence shown here is derived from an EMBL/GenBank/DDBJ whole genome shotgun (WGS) entry which is preliminary data.</text>
</comment>
<evidence type="ECO:0000313" key="4">
    <source>
        <dbReference type="Proteomes" id="UP000541185"/>
    </source>
</evidence>
<name>A0A848H8B9_9BURK</name>
<keyword evidence="2" id="KW-0732">Signal</keyword>
<feature type="chain" id="PRO_5032992849" evidence="2">
    <location>
        <begin position="25"/>
        <end position="320"/>
    </location>
</feature>
<dbReference type="Gene3D" id="3.40.190.150">
    <property type="entry name" value="Bordetella uptake gene, domain 1"/>
    <property type="match status" value="1"/>
</dbReference>
<dbReference type="PIRSF" id="PIRSF017082">
    <property type="entry name" value="YflP"/>
    <property type="match status" value="1"/>
</dbReference>
<dbReference type="Gene3D" id="3.40.190.10">
    <property type="entry name" value="Periplasmic binding protein-like II"/>
    <property type="match status" value="1"/>
</dbReference>
<dbReference type="InterPro" id="IPR042100">
    <property type="entry name" value="Bug_dom1"/>
</dbReference>
<dbReference type="Pfam" id="PF03401">
    <property type="entry name" value="TctC"/>
    <property type="match status" value="1"/>
</dbReference>
<reference evidence="3 4" key="1">
    <citation type="submission" date="2020-04" db="EMBL/GenBank/DDBJ databases">
        <title>Ramlibacter sp. G-1-2-2 isolated from soil.</title>
        <authorList>
            <person name="Dahal R.H."/>
        </authorList>
    </citation>
    <scope>NUCLEOTIDE SEQUENCE [LARGE SCALE GENOMIC DNA]</scope>
    <source>
        <strain evidence="3 4">G-1-2-2</strain>
    </source>
</reference>
<dbReference type="CDD" id="cd13578">
    <property type="entry name" value="PBP2_Bug27"/>
    <property type="match status" value="1"/>
</dbReference>
<dbReference type="EMBL" id="JABBFX010000002">
    <property type="protein sequence ID" value="NML46754.1"/>
    <property type="molecule type" value="Genomic_DNA"/>
</dbReference>
<evidence type="ECO:0000313" key="3">
    <source>
        <dbReference type="EMBL" id="NML46754.1"/>
    </source>
</evidence>
<dbReference type="SUPFAM" id="SSF53850">
    <property type="entry name" value="Periplasmic binding protein-like II"/>
    <property type="match status" value="1"/>
</dbReference>